<dbReference type="RefSeq" id="WP_193149996.1">
    <property type="nucleotide sequence ID" value="NZ_CP041235.1"/>
</dbReference>
<dbReference type="InterPro" id="IPR019999">
    <property type="entry name" value="Anth_synth_I-like"/>
</dbReference>
<evidence type="ECO:0000313" key="12">
    <source>
        <dbReference type="Proteomes" id="UP000593719"/>
    </source>
</evidence>
<dbReference type="InterPro" id="IPR006805">
    <property type="entry name" value="Anth_synth_I_N"/>
</dbReference>
<evidence type="ECO:0000259" key="10">
    <source>
        <dbReference type="Pfam" id="PF04715"/>
    </source>
</evidence>
<dbReference type="GO" id="GO:0046872">
    <property type="term" value="F:metal ion binding"/>
    <property type="evidence" value="ECO:0007669"/>
    <property type="project" value="UniProtKB-KW"/>
</dbReference>
<keyword evidence="5" id="KW-0460">Magnesium</keyword>
<organism evidence="11 12">
    <name type="scientific">Sulfurimonas sediminis</name>
    <dbReference type="NCBI Taxonomy" id="2590020"/>
    <lineage>
        <taxon>Bacteria</taxon>
        <taxon>Pseudomonadati</taxon>
        <taxon>Campylobacterota</taxon>
        <taxon>Epsilonproteobacteria</taxon>
        <taxon>Campylobacterales</taxon>
        <taxon>Sulfurimonadaceae</taxon>
        <taxon>Sulfurimonas</taxon>
    </lineage>
</organism>
<evidence type="ECO:0000259" key="9">
    <source>
        <dbReference type="Pfam" id="PF00425"/>
    </source>
</evidence>
<dbReference type="KEGG" id="ssei:FJR45_07520"/>
<proteinExistence type="predicted"/>
<evidence type="ECO:0000256" key="4">
    <source>
        <dbReference type="ARBA" id="ARBA00022723"/>
    </source>
</evidence>
<comment type="cofactor">
    <cofactor evidence="1">
        <name>Mg(2+)</name>
        <dbReference type="ChEBI" id="CHEBI:18420"/>
    </cofactor>
</comment>
<dbReference type="Pfam" id="PF00425">
    <property type="entry name" value="Chorismate_bind"/>
    <property type="match status" value="1"/>
</dbReference>
<dbReference type="Pfam" id="PF04715">
    <property type="entry name" value="Anth_synt_I_N"/>
    <property type="match status" value="1"/>
</dbReference>
<evidence type="ECO:0000256" key="1">
    <source>
        <dbReference type="ARBA" id="ARBA00001946"/>
    </source>
</evidence>
<dbReference type="PRINTS" id="PR00095">
    <property type="entry name" value="ANTSNTHASEI"/>
</dbReference>
<accession>A0A7M1B505</accession>
<dbReference type="InterPro" id="IPR005801">
    <property type="entry name" value="ADC_synthase"/>
</dbReference>
<evidence type="ECO:0000256" key="7">
    <source>
        <dbReference type="ARBA" id="ARBA00025634"/>
    </source>
</evidence>
<dbReference type="Gene3D" id="3.60.120.10">
    <property type="entry name" value="Anthranilate synthase"/>
    <property type="match status" value="1"/>
</dbReference>
<sequence length="474" mass="54478">MIYSKQFTQDQLAPIAVYSKLKEFFKEEVSYLFESAGQSEGNYSFICIGARERLQYIDDKTVYTDKNGTKHIKKENPFSFLKEYYKNIDINEYKNATKELNVGYVDGFIGYIGYDMVKVFEPKLRSFMDKLKDELNTPDLDLILPKLVLVYSHKNHQITLISTLKEYSEKFQAIEDDLKGTYTYKHRVFNIGKDKGSFAHTKEKFFAMIDKSKEMIKSGDVFQILMTNRFTRHIKVHPFSFYRILRTKNPSPYMFLMEYENFSIVGSSPEVMVRLTDTQLLLRPIAGTRKRGTTKQKDKELEKELLADPKELAEHLMLIDLGRNDVGRVAKTGTVKVEDIMHIERFSHVMHIVSDVVATLDDDKDMFDLFMATFTAGTMTGAPKIRAMELIAEYEGLKRGFYSGSVGYFGFDGNMDSAIAIRTALVKEDKVVLQAGAGIVADSIKELEYLEVNNKLGALIHSLEDLDMEEKNYE</sequence>
<reference evidence="11 12" key="1">
    <citation type="submission" date="2019-06" db="EMBL/GenBank/DDBJ databases">
        <title>Sulfurimonas gotlandica sp. nov., a chemoautotrophic and psychrotolerant epsilonproteobacterium isolated from a pelagic redoxcline, and an emended description of the genus Sulfurimonas.</title>
        <authorList>
            <person name="Wang S."/>
            <person name="Jiang L."/>
            <person name="Shao Z."/>
        </authorList>
    </citation>
    <scope>NUCLEOTIDE SEQUENCE [LARGE SCALE GENOMIC DNA]</scope>
    <source>
        <strain evidence="11 12">S2-6</strain>
    </source>
</reference>
<keyword evidence="12" id="KW-1185">Reference proteome</keyword>
<evidence type="ECO:0000256" key="6">
    <source>
        <dbReference type="ARBA" id="ARBA00023239"/>
    </source>
</evidence>
<dbReference type="SUPFAM" id="SSF56322">
    <property type="entry name" value="ADC synthase"/>
    <property type="match status" value="1"/>
</dbReference>
<name>A0A7M1B505_9BACT</name>
<dbReference type="Proteomes" id="UP000593719">
    <property type="component" value="Chromosome"/>
</dbReference>
<evidence type="ECO:0000256" key="5">
    <source>
        <dbReference type="ARBA" id="ARBA00022842"/>
    </source>
</evidence>
<keyword evidence="6" id="KW-0456">Lyase</keyword>
<feature type="domain" description="Anthranilate synthase component I N-terminal" evidence="10">
    <location>
        <begin position="10"/>
        <end position="160"/>
    </location>
</feature>
<evidence type="ECO:0000256" key="3">
    <source>
        <dbReference type="ARBA" id="ARBA00020653"/>
    </source>
</evidence>
<comment type="function">
    <text evidence="7">Part of a heterotetrameric complex that catalyzes the two-step biosynthesis of anthranilate, an intermediate in the biosynthesis of L-tryptophan. In the first step, the glutamine-binding beta subunit (TrpG) of anthranilate synthase (AS) provides the glutamine amidotransferase activity which generates ammonia as a substrate that, along with chorismate, is used in the second step, catalyzed by the large alpha subunit of AS (TrpE) to produce anthranilate. In the absence of TrpG, TrpE can synthesize anthranilate directly from chorismate and high concentrations of ammonia.</text>
</comment>
<dbReference type="PANTHER" id="PTHR11236:SF48">
    <property type="entry name" value="ISOCHORISMATE SYNTHASE MENF"/>
    <property type="match status" value="1"/>
</dbReference>
<evidence type="ECO:0000313" key="11">
    <source>
        <dbReference type="EMBL" id="QOP43808.1"/>
    </source>
</evidence>
<keyword evidence="4" id="KW-0479">Metal-binding</keyword>
<comment type="catalytic activity">
    <reaction evidence="8">
        <text>chorismate + L-glutamine = anthranilate + pyruvate + L-glutamate + H(+)</text>
        <dbReference type="Rhea" id="RHEA:21732"/>
        <dbReference type="ChEBI" id="CHEBI:15361"/>
        <dbReference type="ChEBI" id="CHEBI:15378"/>
        <dbReference type="ChEBI" id="CHEBI:16567"/>
        <dbReference type="ChEBI" id="CHEBI:29748"/>
        <dbReference type="ChEBI" id="CHEBI:29985"/>
        <dbReference type="ChEBI" id="CHEBI:58359"/>
        <dbReference type="EC" id="4.1.3.27"/>
    </reaction>
</comment>
<dbReference type="AlphaFoldDB" id="A0A7M1B505"/>
<dbReference type="GO" id="GO:0004049">
    <property type="term" value="F:anthranilate synthase activity"/>
    <property type="evidence" value="ECO:0007669"/>
    <property type="project" value="UniProtKB-EC"/>
</dbReference>
<dbReference type="GO" id="GO:0000162">
    <property type="term" value="P:L-tryptophan biosynthetic process"/>
    <property type="evidence" value="ECO:0007669"/>
    <property type="project" value="TreeGrafter"/>
</dbReference>
<dbReference type="EMBL" id="CP041235">
    <property type="protein sequence ID" value="QOP43808.1"/>
    <property type="molecule type" value="Genomic_DNA"/>
</dbReference>
<gene>
    <name evidence="11" type="ORF">FJR45_07520</name>
</gene>
<evidence type="ECO:0000256" key="2">
    <source>
        <dbReference type="ARBA" id="ARBA00011575"/>
    </source>
</evidence>
<dbReference type="PANTHER" id="PTHR11236">
    <property type="entry name" value="AMINOBENZOATE/ANTHRANILATE SYNTHASE"/>
    <property type="match status" value="1"/>
</dbReference>
<dbReference type="InterPro" id="IPR015890">
    <property type="entry name" value="Chorismate_C"/>
</dbReference>
<evidence type="ECO:0000256" key="8">
    <source>
        <dbReference type="ARBA" id="ARBA00047683"/>
    </source>
</evidence>
<feature type="domain" description="Chorismate-utilising enzyme C-terminal" evidence="9">
    <location>
        <begin position="202"/>
        <end position="455"/>
    </location>
</feature>
<comment type="subunit">
    <text evidence="2">Heterotetramer consisting of two non-identical subunits: a beta subunit (TrpG) and a large alpha subunit (TrpE).</text>
</comment>
<protein>
    <recommendedName>
        <fullName evidence="3">Anthranilate synthase component 1</fullName>
    </recommendedName>
</protein>